<evidence type="ECO:0000313" key="3">
    <source>
        <dbReference type="EMBL" id="GLU49161.1"/>
    </source>
</evidence>
<name>A0A9W6P8X2_9ACTN</name>
<dbReference type="AlphaFoldDB" id="A0A9W6P8X2"/>
<organism evidence="3 4">
    <name type="scientific">Nocardiopsis ansamitocini</name>
    <dbReference type="NCBI Taxonomy" id="1670832"/>
    <lineage>
        <taxon>Bacteria</taxon>
        <taxon>Bacillati</taxon>
        <taxon>Actinomycetota</taxon>
        <taxon>Actinomycetes</taxon>
        <taxon>Streptosporangiales</taxon>
        <taxon>Nocardiopsidaceae</taxon>
        <taxon>Nocardiopsis</taxon>
    </lineage>
</organism>
<dbReference type="Proteomes" id="UP001165092">
    <property type="component" value="Unassembled WGS sequence"/>
</dbReference>
<evidence type="ECO:0000256" key="1">
    <source>
        <dbReference type="SAM" id="MobiDB-lite"/>
    </source>
</evidence>
<proteinExistence type="predicted"/>
<evidence type="ECO:0000256" key="2">
    <source>
        <dbReference type="SAM" id="Phobius"/>
    </source>
</evidence>
<protein>
    <submittedName>
        <fullName evidence="3">Uncharacterized protein</fullName>
    </submittedName>
</protein>
<keyword evidence="2" id="KW-0472">Membrane</keyword>
<keyword evidence="4" id="KW-1185">Reference proteome</keyword>
<sequence length="315" mass="32381">MTSPAWADSRTLGLGVAGPTVAPRADFSLPLTLTNNRTDTALTITGATVTESGMGMNITRLPAALDAGGQAPATITGQAPAEAAEPVAFTVRVSYEYAIVPEDCDREPSPSPADPSASPAPESCPREQHKGTTEITRSVTLRKPAPSPEPSEPSTPPPPSTSPPPPPSDKPTTTPPTSNPPSSSAPTARPSTPANRPSSPGIRRPAAPHSPVSTTRSDAADDRFGLPTGNAQLPDLTAPGESGADSGPLDLPLVSPGEDEEAATTVAQESQDLRGSITPSILLMFLLLLLLLSAPLAPARRVRVGGAYTGKRRRK</sequence>
<accession>A0A9W6P8X2</accession>
<feature type="region of interest" description="Disordered" evidence="1">
    <location>
        <begin position="103"/>
        <end position="263"/>
    </location>
</feature>
<feature type="transmembrane region" description="Helical" evidence="2">
    <location>
        <begin position="277"/>
        <end position="297"/>
    </location>
</feature>
<feature type="compositionally biased region" description="Pro residues" evidence="1">
    <location>
        <begin position="145"/>
        <end position="179"/>
    </location>
</feature>
<feature type="compositionally biased region" description="Low complexity" evidence="1">
    <location>
        <begin position="180"/>
        <end position="197"/>
    </location>
</feature>
<feature type="compositionally biased region" description="Low complexity" evidence="1">
    <location>
        <begin position="114"/>
        <end position="123"/>
    </location>
</feature>
<reference evidence="3" key="1">
    <citation type="submission" date="2023-02" db="EMBL/GenBank/DDBJ databases">
        <title>Nocardiopsis ansamitocini NBRC 112285.</title>
        <authorList>
            <person name="Ichikawa N."/>
            <person name="Sato H."/>
            <person name="Tonouchi N."/>
        </authorList>
    </citation>
    <scope>NUCLEOTIDE SEQUENCE</scope>
    <source>
        <strain evidence="3">NBRC 112285</strain>
    </source>
</reference>
<evidence type="ECO:0000313" key="4">
    <source>
        <dbReference type="Proteomes" id="UP001165092"/>
    </source>
</evidence>
<gene>
    <name evidence="3" type="ORF">Nans01_35120</name>
</gene>
<keyword evidence="2" id="KW-0812">Transmembrane</keyword>
<comment type="caution">
    <text evidence="3">The sequence shown here is derived from an EMBL/GenBank/DDBJ whole genome shotgun (WGS) entry which is preliminary data.</text>
</comment>
<keyword evidence="2" id="KW-1133">Transmembrane helix</keyword>
<dbReference type="EMBL" id="BSQG01000006">
    <property type="protein sequence ID" value="GLU49161.1"/>
    <property type="molecule type" value="Genomic_DNA"/>
</dbReference>